<evidence type="ECO:0000313" key="1">
    <source>
        <dbReference type="EMBL" id="SHN29820.1"/>
    </source>
</evidence>
<evidence type="ECO:0000313" key="2">
    <source>
        <dbReference type="Proteomes" id="UP000184513"/>
    </source>
</evidence>
<sequence length="155" mass="17753">MNDSTTNDFVNFELDGREKAIDFLNRLKFTNLASTVNPFDTFDLIGFSNKSEPCVIEVKTRNVNIDSYPDVLIEKHKFESLIQYTDLGFIPLYLCIYKDGIILFNLKNEKEKNLIVSPVDCPSTTVETKSITKKDCYFLKPSIKGTFKNETTNIT</sequence>
<evidence type="ECO:0008006" key="3">
    <source>
        <dbReference type="Google" id="ProtNLM"/>
    </source>
</evidence>
<reference evidence="1 2" key="1">
    <citation type="submission" date="2016-11" db="EMBL/GenBank/DDBJ databases">
        <authorList>
            <person name="Jaros S."/>
            <person name="Januszkiewicz K."/>
            <person name="Wedrychowicz H."/>
        </authorList>
    </citation>
    <scope>NUCLEOTIDE SEQUENCE [LARGE SCALE GENOMIC DNA]</scope>
    <source>
        <strain evidence="1 2">CGMCC 1.6102</strain>
    </source>
</reference>
<dbReference type="STRING" id="388280.SAMN04488057_117106"/>
<dbReference type="RefSeq" id="WP_073097372.1">
    <property type="nucleotide sequence ID" value="NZ_FRCY01000017.1"/>
</dbReference>
<proteinExistence type="predicted"/>
<dbReference type="AlphaFoldDB" id="A0A1M7QFV2"/>
<dbReference type="Proteomes" id="UP000184513">
    <property type="component" value="Unassembled WGS sequence"/>
</dbReference>
<name>A0A1M7QFV2_9BACT</name>
<gene>
    <name evidence="1" type="ORF">SAMN04488057_117106</name>
</gene>
<protein>
    <recommendedName>
        <fullName evidence="3">Protein NO VEIN C-terminal domain-containing protein</fullName>
    </recommendedName>
</protein>
<accession>A0A1M7QFV2</accession>
<organism evidence="1 2">
    <name type="scientific">Cyclobacterium lianum</name>
    <dbReference type="NCBI Taxonomy" id="388280"/>
    <lineage>
        <taxon>Bacteria</taxon>
        <taxon>Pseudomonadati</taxon>
        <taxon>Bacteroidota</taxon>
        <taxon>Cytophagia</taxon>
        <taxon>Cytophagales</taxon>
        <taxon>Cyclobacteriaceae</taxon>
        <taxon>Cyclobacterium</taxon>
    </lineage>
</organism>
<dbReference type="EMBL" id="FRCY01000017">
    <property type="protein sequence ID" value="SHN29820.1"/>
    <property type="molecule type" value="Genomic_DNA"/>
</dbReference>
<keyword evidence="2" id="KW-1185">Reference proteome</keyword>